<feature type="domain" description="Activator of Hsp90 ATPase homologue 1/2-like C-terminal" evidence="2">
    <location>
        <begin position="18"/>
        <end position="148"/>
    </location>
</feature>
<evidence type="ECO:0000259" key="2">
    <source>
        <dbReference type="Pfam" id="PF08327"/>
    </source>
</evidence>
<dbReference type="CDD" id="cd07814">
    <property type="entry name" value="SRPBCC_CalC_Aha1-like"/>
    <property type="match status" value="1"/>
</dbReference>
<name>A0ABP5FPG2_9MICC</name>
<evidence type="ECO:0000256" key="1">
    <source>
        <dbReference type="ARBA" id="ARBA00006817"/>
    </source>
</evidence>
<keyword evidence="4" id="KW-1185">Reference proteome</keyword>
<reference evidence="4" key="1">
    <citation type="journal article" date="2019" name="Int. J. Syst. Evol. Microbiol.">
        <title>The Global Catalogue of Microorganisms (GCM) 10K type strain sequencing project: providing services to taxonomists for standard genome sequencing and annotation.</title>
        <authorList>
            <consortium name="The Broad Institute Genomics Platform"/>
            <consortium name="The Broad Institute Genome Sequencing Center for Infectious Disease"/>
            <person name="Wu L."/>
            <person name="Ma J."/>
        </authorList>
    </citation>
    <scope>NUCLEOTIDE SEQUENCE [LARGE SCALE GENOMIC DNA]</scope>
    <source>
        <strain evidence="4">JCM 13595</strain>
    </source>
</reference>
<accession>A0ABP5FPG2</accession>
<comment type="similarity">
    <text evidence="1">Belongs to the AHA1 family.</text>
</comment>
<gene>
    <name evidence="3" type="ORF">GCM10009720_07300</name>
</gene>
<dbReference type="Pfam" id="PF08327">
    <property type="entry name" value="AHSA1"/>
    <property type="match status" value="1"/>
</dbReference>
<dbReference type="SUPFAM" id="SSF55961">
    <property type="entry name" value="Bet v1-like"/>
    <property type="match status" value="1"/>
</dbReference>
<dbReference type="Proteomes" id="UP001501461">
    <property type="component" value="Unassembled WGS sequence"/>
</dbReference>
<dbReference type="Gene3D" id="3.30.530.20">
    <property type="match status" value="1"/>
</dbReference>
<dbReference type="InterPro" id="IPR013538">
    <property type="entry name" value="ASHA1/2-like_C"/>
</dbReference>
<evidence type="ECO:0000313" key="3">
    <source>
        <dbReference type="EMBL" id="GAA2029955.1"/>
    </source>
</evidence>
<proteinExistence type="inferred from homology"/>
<dbReference type="RefSeq" id="WP_343956232.1">
    <property type="nucleotide sequence ID" value="NZ_BAAAMN010000013.1"/>
</dbReference>
<dbReference type="EMBL" id="BAAAMN010000013">
    <property type="protein sequence ID" value="GAA2029955.1"/>
    <property type="molecule type" value="Genomic_DNA"/>
</dbReference>
<comment type="caution">
    <text evidence="3">The sequence shown here is derived from an EMBL/GenBank/DDBJ whole genome shotgun (WGS) entry which is preliminary data.</text>
</comment>
<evidence type="ECO:0000313" key="4">
    <source>
        <dbReference type="Proteomes" id="UP001501461"/>
    </source>
</evidence>
<dbReference type="InterPro" id="IPR023393">
    <property type="entry name" value="START-like_dom_sf"/>
</dbReference>
<sequence>MNTTNLAQGFTNIRYVEATPAQVWDAWTEPDAIAQWWHLPNTTTPREGLEYNVHVGGYYIYTSIDDESRERTVSGGIFQDVTPHERLVFTWGAPGFDPEDLPVATVTLEETEDGTYVSFEIEGVSGELGDESFYDTWDQALIRLKEYLA</sequence>
<organism evidence="3 4">
    <name type="scientific">Yaniella flava</name>
    <dbReference type="NCBI Taxonomy" id="287930"/>
    <lineage>
        <taxon>Bacteria</taxon>
        <taxon>Bacillati</taxon>
        <taxon>Actinomycetota</taxon>
        <taxon>Actinomycetes</taxon>
        <taxon>Micrococcales</taxon>
        <taxon>Micrococcaceae</taxon>
        <taxon>Yaniella</taxon>
    </lineage>
</organism>
<protein>
    <recommendedName>
        <fullName evidence="2">Activator of Hsp90 ATPase homologue 1/2-like C-terminal domain-containing protein</fullName>
    </recommendedName>
</protein>